<reference evidence="1 2" key="2">
    <citation type="journal article" date="2009" name="BMC Genomics">
        <title>Identification of transcriptional signals in Encephalitozoon cuniculi widespread among Microsporidia phylum: support for accurate structural genome annotation.</title>
        <authorList>
            <person name="Peyretaillade E."/>
            <person name="Goncalves O."/>
            <person name="Terrat S."/>
            <person name="Dugat-Bony E."/>
            <person name="Wincker P."/>
            <person name="Cornman R.S."/>
            <person name="Evans J.D."/>
            <person name="Delbac F."/>
            <person name="Peyret P."/>
        </authorList>
    </citation>
    <scope>NUCLEOTIDE SEQUENCE [LARGE SCALE GENOMIC DNA]</scope>
    <source>
        <strain evidence="1 2">GB-M1</strain>
    </source>
</reference>
<dbReference type="GeneID" id="858573"/>
<evidence type="ECO:0000313" key="2">
    <source>
        <dbReference type="Proteomes" id="UP000000819"/>
    </source>
</evidence>
<evidence type="ECO:0000313" key="1">
    <source>
        <dbReference type="EMBL" id="CAD25087.1"/>
    </source>
</evidence>
<keyword evidence="2" id="KW-1185">Reference proteome</keyword>
<dbReference type="OrthoDB" id="2190284at2759"/>
<dbReference type="HOGENOM" id="CLU_454939_0_0_1"/>
<protein>
    <submittedName>
        <fullName evidence="1">Uncharacterized protein</fullName>
    </submittedName>
</protein>
<reference evidence="1 2" key="1">
    <citation type="journal article" date="2001" name="Nature">
        <title>Genome sequence and gene compaction of the eukaryote parasite Encephalitozoon cuniculi.</title>
        <authorList>
            <person name="Katinka M.D."/>
            <person name="Duprat S."/>
            <person name="Cornillot E."/>
            <person name="Metenier G."/>
            <person name="Thomarat F."/>
            <person name="Prensier G."/>
            <person name="Barbe V."/>
            <person name="Peyretaillade E."/>
            <person name="Brottier P."/>
            <person name="Wincker P."/>
            <person name="Delbac F."/>
            <person name="El Alaoui H."/>
            <person name="Peyret P."/>
            <person name="Saurin W."/>
            <person name="Gouy M."/>
            <person name="Weissenbach J."/>
            <person name="Vivares C.P."/>
        </authorList>
    </citation>
    <scope>NUCLEOTIDE SEQUENCE [LARGE SCALE GENOMIC DNA]</scope>
    <source>
        <strain evidence="1 2">GB-M1</strain>
    </source>
</reference>
<sequence>MLRVLFGYEKHLQMVDDVYKDGSAGDEKLSKFITYLKSRTSIIPSTLDYLRVRAREEVHNIHRLKIGSKLLRQIIDQLRGVSICYESRIIRIFVGVIKEILRLKRNGDFEYSDHQEFLDVFKHFFGTVPIRAYESERYIRKILFIATEATKVTVSSDGAKTGFDDEDGRVVDDGGEAYGRAGISDDETSSLTDLEKYKNEERGEISNARFEYFFLEVMHTLMEVEDILRIDHDEKYKWLVGSLMKREEVNSAKRIEIFRLVAGKANIISGNSLIYYVLKYGSCMRKSCARILTEHLEPDLYPQIILQVNMNILERGKKLYRDRRGAGDSRAVEECEFLAQEGVEVLSSYEVLHLNQKEIVLSFFSIFEMFFSGEDDKFLFIVSYAREYFEKCRPISDVFYRFLKKIFQEQEPGGYTESFRAAMFGEIQRYFVVHSDCIPNARFMTLLLNSAVGEFVPFCCKILYLAKDYFMARTLNPFMRERAMGRLRALFYQTRNRDILYLLVDVVGHDASRDDQYKTLCLFSEKKILSGQLVREMYKGRYSSVSEILSSEFGCESLKPYDLDEDRRICETVDPGGKARNCEYLMSGTRRCTRIALIDYERHFR</sequence>
<organism evidence="1 2">
    <name type="scientific">Encephalitozoon cuniculi (strain GB-M1)</name>
    <name type="common">Microsporidian parasite</name>
    <dbReference type="NCBI Taxonomy" id="284813"/>
    <lineage>
        <taxon>Eukaryota</taxon>
        <taxon>Fungi</taxon>
        <taxon>Fungi incertae sedis</taxon>
        <taxon>Microsporidia</taxon>
        <taxon>Unikaryonidae</taxon>
        <taxon>Encephalitozoon</taxon>
    </lineage>
</organism>
<accession>Q8SWE2</accession>
<dbReference type="VEuPathDB" id="MicrosporidiaDB:ECU02_0560"/>
<dbReference type="InParanoid" id="Q8SWE2"/>
<proteinExistence type="predicted"/>
<dbReference type="RefSeq" id="NP_584583.1">
    <property type="nucleotide sequence ID" value="NM_001040772.1"/>
</dbReference>
<dbReference type="EMBL" id="AL590442">
    <property type="protein sequence ID" value="CAD25087.1"/>
    <property type="molecule type" value="Genomic_DNA"/>
</dbReference>
<dbReference type="Proteomes" id="UP000000819">
    <property type="component" value="Chromosome II"/>
</dbReference>
<dbReference type="AlphaFoldDB" id="Q8SWE2"/>
<gene>
    <name evidence="1" type="ordered locus">ECU02_0560</name>
</gene>
<dbReference type="KEGG" id="ecu:ECU02_0560"/>
<name>Q8SWE2_ENCCU</name>